<evidence type="ECO:0000313" key="2">
    <source>
        <dbReference type="Proteomes" id="UP001596183"/>
    </source>
</evidence>
<sequence length="146" mass="16011">MKKLPRSLTFTAIRKVDPPWGDEKSVVLVDKPFTAKLEWESDRVDETATLAAIEDELEIITSGTSDALPELDRFLSGVKEKKTYVGYAAMEEVTVPLSLKCLDGTRIQGKLFTWVDAEIGVVVCATKYGKGEAPVAALKAQAEFCN</sequence>
<evidence type="ECO:0000313" key="1">
    <source>
        <dbReference type="EMBL" id="MFC5675199.1"/>
    </source>
</evidence>
<protein>
    <recommendedName>
        <fullName evidence="3">Lipoprotein</fullName>
    </recommendedName>
</protein>
<accession>A0ABW0Y1L7</accession>
<evidence type="ECO:0008006" key="3">
    <source>
        <dbReference type="Google" id="ProtNLM"/>
    </source>
</evidence>
<name>A0ABW0Y1L7_9ACTN</name>
<reference evidence="2" key="1">
    <citation type="journal article" date="2019" name="Int. J. Syst. Evol. Microbiol.">
        <title>The Global Catalogue of Microorganisms (GCM) 10K type strain sequencing project: providing services to taxonomists for standard genome sequencing and annotation.</title>
        <authorList>
            <consortium name="The Broad Institute Genomics Platform"/>
            <consortium name="The Broad Institute Genome Sequencing Center for Infectious Disease"/>
            <person name="Wu L."/>
            <person name="Ma J."/>
        </authorList>
    </citation>
    <scope>NUCLEOTIDE SEQUENCE [LARGE SCALE GENOMIC DNA]</scope>
    <source>
        <strain evidence="2">JCM 13852</strain>
    </source>
</reference>
<dbReference type="Proteomes" id="UP001596183">
    <property type="component" value="Unassembled WGS sequence"/>
</dbReference>
<proteinExistence type="predicted"/>
<dbReference type="RefSeq" id="WP_381219821.1">
    <property type="nucleotide sequence ID" value="NZ_JBHSPC010000158.1"/>
</dbReference>
<organism evidence="1 2">
    <name type="scientific">Streptomyces incanus</name>
    <dbReference type="NCBI Taxonomy" id="887453"/>
    <lineage>
        <taxon>Bacteria</taxon>
        <taxon>Bacillati</taxon>
        <taxon>Actinomycetota</taxon>
        <taxon>Actinomycetes</taxon>
        <taxon>Kitasatosporales</taxon>
        <taxon>Streptomycetaceae</taxon>
        <taxon>Streptomyces</taxon>
    </lineage>
</organism>
<comment type="caution">
    <text evidence="1">The sequence shown here is derived from an EMBL/GenBank/DDBJ whole genome shotgun (WGS) entry which is preliminary data.</text>
</comment>
<gene>
    <name evidence="1" type="ORF">ACFP2V_35620</name>
</gene>
<dbReference type="EMBL" id="JBHSPC010000158">
    <property type="protein sequence ID" value="MFC5675199.1"/>
    <property type="molecule type" value="Genomic_DNA"/>
</dbReference>
<keyword evidence="2" id="KW-1185">Reference proteome</keyword>